<evidence type="ECO:0000313" key="3">
    <source>
        <dbReference type="Proteomes" id="UP000824782"/>
    </source>
</evidence>
<keyword evidence="1" id="KW-0472">Membrane</keyword>
<dbReference type="AlphaFoldDB" id="A0AAV6YAM9"/>
<dbReference type="Proteomes" id="UP000824782">
    <property type="component" value="Unassembled WGS sequence"/>
</dbReference>
<proteinExistence type="predicted"/>
<reference evidence="2" key="1">
    <citation type="thesis" date="2020" institute="ProQuest LLC" country="789 East Eisenhower Parkway, Ann Arbor, MI, USA">
        <title>Comparative Genomics and Chromosome Evolution.</title>
        <authorList>
            <person name="Mudd A.B."/>
        </authorList>
    </citation>
    <scope>NUCLEOTIDE SEQUENCE</scope>
    <source>
        <strain evidence="2">237g6f4</strain>
        <tissue evidence="2">Blood</tissue>
    </source>
</reference>
<sequence length="117" mass="12943">MAVTLGAMCRGRSVFSALFYCPGVYADYSTSFAFTCVWYCAMVSAGMGYVLVIQLLNISYNVTEREARIALREKSGRRVLGGLVVDTGTYNQGFLQNWRYFLSVDSDAAAQDMSDIV</sequence>
<organism evidence="2 3">
    <name type="scientific">Engystomops pustulosus</name>
    <name type="common">Tungara frog</name>
    <name type="synonym">Physalaemus pustulosus</name>
    <dbReference type="NCBI Taxonomy" id="76066"/>
    <lineage>
        <taxon>Eukaryota</taxon>
        <taxon>Metazoa</taxon>
        <taxon>Chordata</taxon>
        <taxon>Craniata</taxon>
        <taxon>Vertebrata</taxon>
        <taxon>Euteleostomi</taxon>
        <taxon>Amphibia</taxon>
        <taxon>Batrachia</taxon>
        <taxon>Anura</taxon>
        <taxon>Neobatrachia</taxon>
        <taxon>Hyloidea</taxon>
        <taxon>Leptodactylidae</taxon>
        <taxon>Leiuperinae</taxon>
        <taxon>Engystomops</taxon>
    </lineage>
</organism>
<keyword evidence="1" id="KW-1133">Transmembrane helix</keyword>
<accession>A0AAV6YAM9</accession>
<protein>
    <submittedName>
        <fullName evidence="2">Uncharacterized protein</fullName>
    </submittedName>
</protein>
<evidence type="ECO:0000256" key="1">
    <source>
        <dbReference type="SAM" id="Phobius"/>
    </source>
</evidence>
<keyword evidence="3" id="KW-1185">Reference proteome</keyword>
<name>A0AAV6YAM9_ENGPU</name>
<feature type="transmembrane region" description="Helical" evidence="1">
    <location>
        <begin position="36"/>
        <end position="58"/>
    </location>
</feature>
<comment type="caution">
    <text evidence="2">The sequence shown here is derived from an EMBL/GenBank/DDBJ whole genome shotgun (WGS) entry which is preliminary data.</text>
</comment>
<dbReference type="EMBL" id="WNYA01095696">
    <property type="protein sequence ID" value="KAG8534664.1"/>
    <property type="molecule type" value="Genomic_DNA"/>
</dbReference>
<evidence type="ECO:0000313" key="2">
    <source>
        <dbReference type="EMBL" id="KAG8534664.1"/>
    </source>
</evidence>
<keyword evidence="1" id="KW-0812">Transmembrane</keyword>
<gene>
    <name evidence="2" type="ORF">GDO81_018876</name>
</gene>